<dbReference type="GO" id="GO:0005737">
    <property type="term" value="C:cytoplasm"/>
    <property type="evidence" value="ECO:0007669"/>
    <property type="project" value="UniProtKB-SubCell"/>
</dbReference>
<dbReference type="AlphaFoldDB" id="A0A1X1YAT6"/>
<feature type="binding site" evidence="11">
    <location>
        <position position="50"/>
    </location>
    <ligand>
        <name>[4Fe-4S] cluster</name>
        <dbReference type="ChEBI" id="CHEBI:49883"/>
    </ligand>
</feature>
<feature type="domain" description="4Fe-4S Wbl-type" evidence="12">
    <location>
        <begin position="17"/>
        <end position="74"/>
    </location>
</feature>
<accession>A0A1X1YAT6</accession>
<dbReference type="InterPro" id="IPR003482">
    <property type="entry name" value="Whib"/>
</dbReference>
<protein>
    <recommendedName>
        <fullName evidence="11">Transcriptional regulator WhiB</fullName>
    </recommendedName>
</protein>
<keyword evidence="14" id="KW-1185">Reference proteome</keyword>
<dbReference type="InterPro" id="IPR034768">
    <property type="entry name" value="4FE4S_WBL"/>
</dbReference>
<evidence type="ECO:0000256" key="11">
    <source>
        <dbReference type="HAMAP-Rule" id="MF_01479"/>
    </source>
</evidence>
<keyword evidence="7 11" id="KW-0805">Transcription regulation</keyword>
<comment type="cofactor">
    <cofactor evidence="11">
        <name>[4Fe-4S] cluster</name>
        <dbReference type="ChEBI" id="CHEBI:49883"/>
    </cofactor>
    <text evidence="11">Binds 1 [4Fe-4S] cluster per subunit. Following nitrosylation of the [4Fe-4S] cluster binds 1 [4Fe-8(NO)] cluster per subunit.</text>
</comment>
<dbReference type="Pfam" id="PF02467">
    <property type="entry name" value="Whib"/>
    <property type="match status" value="1"/>
</dbReference>
<comment type="caution">
    <text evidence="13">The sequence shown here is derived from an EMBL/GenBank/DDBJ whole genome shotgun (WGS) entry which is preliminary data.</text>
</comment>
<comment type="PTM">
    <text evidence="11">Upon Fe-S cluster removal intramolecular disulfide bonds are formed.</text>
</comment>
<dbReference type="EMBL" id="LQPG01000039">
    <property type="protein sequence ID" value="ORW08141.1"/>
    <property type="molecule type" value="Genomic_DNA"/>
</dbReference>
<keyword evidence="9 11" id="KW-1015">Disulfide bond</keyword>
<evidence type="ECO:0000256" key="4">
    <source>
        <dbReference type="ARBA" id="ARBA00022723"/>
    </source>
</evidence>
<proteinExistence type="inferred from homology"/>
<dbReference type="GO" id="GO:0045892">
    <property type="term" value="P:negative regulation of DNA-templated transcription"/>
    <property type="evidence" value="ECO:0007669"/>
    <property type="project" value="TreeGrafter"/>
</dbReference>
<evidence type="ECO:0000256" key="1">
    <source>
        <dbReference type="ARBA" id="ARBA00004496"/>
    </source>
</evidence>
<organism evidence="13 14">
    <name type="scientific">Mycolicibacter longobardus</name>
    <dbReference type="NCBI Taxonomy" id="1108812"/>
    <lineage>
        <taxon>Bacteria</taxon>
        <taxon>Bacillati</taxon>
        <taxon>Actinomycetota</taxon>
        <taxon>Actinomycetes</taxon>
        <taxon>Mycobacteriales</taxon>
        <taxon>Mycobacteriaceae</taxon>
        <taxon>Mycolicibacter</taxon>
    </lineage>
</organism>
<evidence type="ECO:0000259" key="12">
    <source>
        <dbReference type="PROSITE" id="PS51674"/>
    </source>
</evidence>
<evidence type="ECO:0000256" key="3">
    <source>
        <dbReference type="ARBA" id="ARBA00022485"/>
    </source>
</evidence>
<keyword evidence="11" id="KW-0963">Cytoplasm</keyword>
<feature type="binding site" evidence="11">
    <location>
        <position position="18"/>
    </location>
    <ligand>
        <name>[4Fe-4S] cluster</name>
        <dbReference type="ChEBI" id="CHEBI:49883"/>
    </ligand>
</feature>
<dbReference type="GO" id="GO:0045454">
    <property type="term" value="P:cell redox homeostasis"/>
    <property type="evidence" value="ECO:0007669"/>
    <property type="project" value="TreeGrafter"/>
</dbReference>
<evidence type="ECO:0000313" key="14">
    <source>
        <dbReference type="Proteomes" id="UP000193866"/>
    </source>
</evidence>
<comment type="function">
    <text evidence="11">Acts as a transcriptional regulator. Probably redox-responsive. The apo- but not holo-form probably binds DNA.</text>
</comment>
<evidence type="ECO:0000256" key="7">
    <source>
        <dbReference type="ARBA" id="ARBA00023015"/>
    </source>
</evidence>
<dbReference type="STRING" id="1108812.AWC16_19990"/>
<evidence type="ECO:0000256" key="6">
    <source>
        <dbReference type="ARBA" id="ARBA00023014"/>
    </source>
</evidence>
<keyword evidence="3 11" id="KW-0004">4Fe-4S</keyword>
<name>A0A1X1YAT6_9MYCO</name>
<dbReference type="GO" id="GO:0035731">
    <property type="term" value="F:dinitrosyl-iron complex binding"/>
    <property type="evidence" value="ECO:0007669"/>
    <property type="project" value="UniProtKB-UniRule"/>
</dbReference>
<evidence type="ECO:0000256" key="5">
    <source>
        <dbReference type="ARBA" id="ARBA00023004"/>
    </source>
</evidence>
<keyword evidence="6 11" id="KW-0411">Iron-sulfur</keyword>
<feature type="binding site" evidence="11">
    <location>
        <position position="41"/>
    </location>
    <ligand>
        <name>[4Fe-4S] cluster</name>
        <dbReference type="ChEBI" id="CHEBI:49883"/>
    </ligand>
</feature>
<evidence type="ECO:0000256" key="10">
    <source>
        <dbReference type="ARBA" id="ARBA00023163"/>
    </source>
</evidence>
<dbReference type="PROSITE" id="PS51674">
    <property type="entry name" value="4FE4S_WBL"/>
    <property type="match status" value="1"/>
</dbReference>
<keyword evidence="4 11" id="KW-0479">Metal-binding</keyword>
<keyword evidence="10 11" id="KW-0804">Transcription</keyword>
<dbReference type="HAMAP" id="MF_01479">
    <property type="entry name" value="WhiB"/>
    <property type="match status" value="1"/>
</dbReference>
<dbReference type="GO" id="GO:0003677">
    <property type="term" value="F:DNA binding"/>
    <property type="evidence" value="ECO:0007669"/>
    <property type="project" value="UniProtKB-UniRule"/>
</dbReference>
<feature type="binding site" evidence="11">
    <location>
        <position position="44"/>
    </location>
    <ligand>
        <name>[4Fe-4S] cluster</name>
        <dbReference type="ChEBI" id="CHEBI:49883"/>
    </ligand>
</feature>
<evidence type="ECO:0000256" key="8">
    <source>
        <dbReference type="ARBA" id="ARBA00023125"/>
    </source>
</evidence>
<reference evidence="13 14" key="1">
    <citation type="submission" date="2016-01" db="EMBL/GenBank/DDBJ databases">
        <title>The new phylogeny of the genus Mycobacterium.</title>
        <authorList>
            <person name="Tarcisio F."/>
            <person name="Conor M."/>
            <person name="Antonella G."/>
            <person name="Elisabetta G."/>
            <person name="Giulia F.S."/>
            <person name="Sara T."/>
            <person name="Anna F."/>
            <person name="Clotilde B."/>
            <person name="Roberto B."/>
            <person name="Veronica D.S."/>
            <person name="Fabio R."/>
            <person name="Monica P."/>
            <person name="Olivier J."/>
            <person name="Enrico T."/>
            <person name="Nicola S."/>
        </authorList>
    </citation>
    <scope>NUCLEOTIDE SEQUENCE [LARGE SCALE GENOMIC DNA]</scope>
    <source>
        <strain evidence="13 14">DSM 45394</strain>
    </source>
</reference>
<keyword evidence="8 11" id="KW-0238">DNA-binding</keyword>
<gene>
    <name evidence="11" type="primary">whiB</name>
    <name evidence="13" type="ORF">AWC16_19990</name>
</gene>
<sequence>MAALAEKARNSWQEQALCHQSDPEMFFPEKGGATSAAKRICRACPVRQECLNHALDNDERFGIWGGLSERERRKLRPGHTVDAAPAQLPVRRVG</sequence>
<dbReference type="GO" id="GO:0051539">
    <property type="term" value="F:4 iron, 4 sulfur cluster binding"/>
    <property type="evidence" value="ECO:0007669"/>
    <property type="project" value="UniProtKB-UniRule"/>
</dbReference>
<comment type="similarity">
    <text evidence="2 11">Belongs to the WhiB family.</text>
</comment>
<keyword evidence="5 11" id="KW-0408">Iron</keyword>
<dbReference type="PANTHER" id="PTHR38839:SF4">
    <property type="entry name" value="TRANSCRIPTIONAL REGULATOR WHIB"/>
    <property type="match status" value="1"/>
</dbReference>
<evidence type="ECO:0000313" key="13">
    <source>
        <dbReference type="EMBL" id="ORW08141.1"/>
    </source>
</evidence>
<dbReference type="GO" id="GO:0047134">
    <property type="term" value="F:protein-disulfide reductase [NAD(P)H] activity"/>
    <property type="evidence" value="ECO:0007669"/>
    <property type="project" value="TreeGrafter"/>
</dbReference>
<dbReference type="PANTHER" id="PTHR38839">
    <property type="entry name" value="TRANSCRIPTIONAL REGULATOR WHID-RELATED"/>
    <property type="match status" value="1"/>
</dbReference>
<evidence type="ECO:0000256" key="2">
    <source>
        <dbReference type="ARBA" id="ARBA00006597"/>
    </source>
</evidence>
<dbReference type="GO" id="GO:0046872">
    <property type="term" value="F:metal ion binding"/>
    <property type="evidence" value="ECO:0007669"/>
    <property type="project" value="UniProtKB-KW"/>
</dbReference>
<evidence type="ECO:0000256" key="9">
    <source>
        <dbReference type="ARBA" id="ARBA00023157"/>
    </source>
</evidence>
<comment type="subcellular location">
    <subcellularLocation>
        <location evidence="1 11">Cytoplasm</location>
    </subcellularLocation>
</comment>
<dbReference type="Proteomes" id="UP000193866">
    <property type="component" value="Unassembled WGS sequence"/>
</dbReference>
<comment type="PTM">
    <text evidence="11">The Fe-S cluster can be nitrosylated by nitric oxide (NO).</text>
</comment>